<dbReference type="Proteomes" id="UP001150925">
    <property type="component" value="Unassembled WGS sequence"/>
</dbReference>
<evidence type="ECO:0000256" key="4">
    <source>
        <dbReference type="ARBA" id="ARBA00042096"/>
    </source>
</evidence>
<dbReference type="PANTHER" id="PTHR46172:SF1">
    <property type="entry name" value="DNA POLYMERASE EPSILON SUBUNIT 3"/>
    <property type="match status" value="1"/>
</dbReference>
<dbReference type="GO" id="GO:0031507">
    <property type="term" value="P:heterochromatin formation"/>
    <property type="evidence" value="ECO:0007669"/>
    <property type="project" value="TreeGrafter"/>
</dbReference>
<feature type="compositionally biased region" description="Polar residues" evidence="5">
    <location>
        <begin position="104"/>
        <end position="125"/>
    </location>
</feature>
<keyword evidence="2" id="KW-0539">Nucleus</keyword>
<dbReference type="GO" id="GO:0008623">
    <property type="term" value="C:CHRAC"/>
    <property type="evidence" value="ECO:0007669"/>
    <property type="project" value="TreeGrafter"/>
</dbReference>
<organism evidence="7 8">
    <name type="scientific">Dispira parvispora</name>
    <dbReference type="NCBI Taxonomy" id="1520584"/>
    <lineage>
        <taxon>Eukaryota</taxon>
        <taxon>Fungi</taxon>
        <taxon>Fungi incertae sedis</taxon>
        <taxon>Zoopagomycota</taxon>
        <taxon>Kickxellomycotina</taxon>
        <taxon>Dimargaritomycetes</taxon>
        <taxon>Dimargaritales</taxon>
        <taxon>Dimargaritaceae</taxon>
        <taxon>Dispira</taxon>
    </lineage>
</organism>
<feature type="compositionally biased region" description="Acidic residues" evidence="5">
    <location>
        <begin position="144"/>
        <end position="170"/>
    </location>
</feature>
<evidence type="ECO:0000259" key="6">
    <source>
        <dbReference type="Pfam" id="PF00808"/>
    </source>
</evidence>
<dbReference type="GO" id="GO:0006272">
    <property type="term" value="P:leading strand elongation"/>
    <property type="evidence" value="ECO:0007669"/>
    <property type="project" value="TreeGrafter"/>
</dbReference>
<name>A0A9W8AN64_9FUNG</name>
<evidence type="ECO:0000256" key="3">
    <source>
        <dbReference type="ARBA" id="ARBA00039775"/>
    </source>
</evidence>
<comment type="caution">
    <text evidence="7">The sequence shown here is derived from an EMBL/GenBank/DDBJ whole genome shotgun (WGS) entry which is preliminary data.</text>
</comment>
<dbReference type="Pfam" id="PF00808">
    <property type="entry name" value="CBFD_NFYB_HMF"/>
    <property type="match status" value="1"/>
</dbReference>
<dbReference type="EMBL" id="JANBPY010000863">
    <property type="protein sequence ID" value="KAJ1963155.1"/>
    <property type="molecule type" value="Genomic_DNA"/>
</dbReference>
<dbReference type="Gene3D" id="1.10.20.10">
    <property type="entry name" value="Histone, subunit A"/>
    <property type="match status" value="1"/>
</dbReference>
<feature type="domain" description="Transcription factor CBF/NF-Y/archaeal histone" evidence="6">
    <location>
        <begin position="10"/>
        <end position="73"/>
    </location>
</feature>
<reference evidence="7" key="1">
    <citation type="submission" date="2022-07" db="EMBL/GenBank/DDBJ databases">
        <title>Phylogenomic reconstructions and comparative analyses of Kickxellomycotina fungi.</title>
        <authorList>
            <person name="Reynolds N.K."/>
            <person name="Stajich J.E."/>
            <person name="Barry K."/>
            <person name="Grigoriev I.V."/>
            <person name="Crous P."/>
            <person name="Smith M.E."/>
        </authorList>
    </citation>
    <scope>NUCLEOTIDE SEQUENCE</scope>
    <source>
        <strain evidence="7">RSA 1196</strain>
    </source>
</reference>
<dbReference type="InterPro" id="IPR009072">
    <property type="entry name" value="Histone-fold"/>
</dbReference>
<dbReference type="GO" id="GO:0006974">
    <property type="term" value="P:DNA damage response"/>
    <property type="evidence" value="ECO:0007669"/>
    <property type="project" value="TreeGrafter"/>
</dbReference>
<feature type="region of interest" description="Disordered" evidence="5">
    <location>
        <begin position="96"/>
        <end position="197"/>
    </location>
</feature>
<evidence type="ECO:0000256" key="2">
    <source>
        <dbReference type="ARBA" id="ARBA00023242"/>
    </source>
</evidence>
<evidence type="ECO:0000313" key="7">
    <source>
        <dbReference type="EMBL" id="KAJ1963155.1"/>
    </source>
</evidence>
<gene>
    <name evidence="7" type="ORF">IWQ62_003305</name>
</gene>
<dbReference type="CDD" id="cd22928">
    <property type="entry name" value="HFD_POLE3_DPB4"/>
    <property type="match status" value="1"/>
</dbReference>
<evidence type="ECO:0000313" key="8">
    <source>
        <dbReference type="Proteomes" id="UP001150925"/>
    </source>
</evidence>
<dbReference type="GO" id="GO:0046982">
    <property type="term" value="F:protein heterodimerization activity"/>
    <property type="evidence" value="ECO:0007669"/>
    <property type="project" value="InterPro"/>
</dbReference>
<dbReference type="GO" id="GO:0031490">
    <property type="term" value="F:chromatin DNA binding"/>
    <property type="evidence" value="ECO:0007669"/>
    <property type="project" value="TreeGrafter"/>
</dbReference>
<evidence type="ECO:0000256" key="1">
    <source>
        <dbReference type="ARBA" id="ARBA00004123"/>
    </source>
</evidence>
<dbReference type="OrthoDB" id="1707486at2759"/>
<evidence type="ECO:0000256" key="5">
    <source>
        <dbReference type="SAM" id="MobiDB-lite"/>
    </source>
</evidence>
<dbReference type="InterPro" id="IPR003958">
    <property type="entry name" value="CBFA_NFYB_domain"/>
</dbReference>
<protein>
    <recommendedName>
        <fullName evidence="3">DNA polymerase epsilon subunit D</fullName>
    </recommendedName>
    <alternativeName>
        <fullName evidence="4">DNA polymerase II subunit D</fullName>
    </alternativeName>
</protein>
<sequence length="197" mass="21558">MVTTIDDLDMPRAVVMRLVKNALNEGIGVSADSKIAVTKATTVFINYIASMAGDVAKSTNHKTITSQHVIKALEEAEFDDYITTLTAALNARQEMLKAKRKPTTKQPHQSSPKPTSAANESTNLNDDQKEHPGGSTNETHGDNEDMEDDEDEAEDIDLDSDEGDQPDESVDQPAKKRKTDDDPPTTDDNTQLEGMQE</sequence>
<proteinExistence type="predicted"/>
<dbReference type="AlphaFoldDB" id="A0A9W8AN64"/>
<dbReference type="InterPro" id="IPR051377">
    <property type="entry name" value="DNA_Pol-Epsilon_Subunit"/>
</dbReference>
<comment type="subcellular location">
    <subcellularLocation>
        <location evidence="1">Nucleus</location>
    </subcellularLocation>
</comment>
<dbReference type="SUPFAM" id="SSF47113">
    <property type="entry name" value="Histone-fold"/>
    <property type="match status" value="1"/>
</dbReference>
<dbReference type="GO" id="GO:0008622">
    <property type="term" value="C:epsilon DNA polymerase complex"/>
    <property type="evidence" value="ECO:0007669"/>
    <property type="project" value="TreeGrafter"/>
</dbReference>
<dbReference type="PANTHER" id="PTHR46172">
    <property type="entry name" value="DNA POLYMERASE EPSILON SUBUNIT 3"/>
    <property type="match status" value="1"/>
</dbReference>
<keyword evidence="8" id="KW-1185">Reference proteome</keyword>
<accession>A0A9W8AN64</accession>